<dbReference type="CDD" id="cd00833">
    <property type="entry name" value="PKS"/>
    <property type="match status" value="1"/>
</dbReference>
<dbReference type="PROSITE" id="PS52004">
    <property type="entry name" value="KS3_2"/>
    <property type="match status" value="1"/>
</dbReference>
<dbReference type="InterPro" id="IPR014030">
    <property type="entry name" value="Ketoacyl_synth_N"/>
</dbReference>
<keyword evidence="3" id="KW-0511">Multifunctional enzyme</keyword>
<dbReference type="InterPro" id="IPR020841">
    <property type="entry name" value="PKS_Beta-ketoAc_synthase_dom"/>
</dbReference>
<evidence type="ECO:0000313" key="7">
    <source>
        <dbReference type="Proteomes" id="UP000301309"/>
    </source>
</evidence>
<protein>
    <recommendedName>
        <fullName evidence="5">Ketosynthase family 3 (KS3) domain-containing protein</fullName>
    </recommendedName>
</protein>
<dbReference type="PANTHER" id="PTHR43775:SF51">
    <property type="entry name" value="INACTIVE PHENOLPHTHIOCEROL SYNTHESIS POLYKETIDE SYNTHASE TYPE I PKS1-RELATED"/>
    <property type="match status" value="1"/>
</dbReference>
<dbReference type="GO" id="GO:0004315">
    <property type="term" value="F:3-oxoacyl-[acyl-carrier-protein] synthase activity"/>
    <property type="evidence" value="ECO:0007669"/>
    <property type="project" value="InterPro"/>
</dbReference>
<feature type="region of interest" description="Disordered" evidence="4">
    <location>
        <begin position="298"/>
        <end position="320"/>
    </location>
</feature>
<evidence type="ECO:0000313" key="6">
    <source>
        <dbReference type="EMBL" id="GDY58881.1"/>
    </source>
</evidence>
<dbReference type="GO" id="GO:0006633">
    <property type="term" value="P:fatty acid biosynthetic process"/>
    <property type="evidence" value="ECO:0007669"/>
    <property type="project" value="InterPro"/>
</dbReference>
<comment type="cofactor">
    <cofactor evidence="1">
        <name>pantetheine 4'-phosphate</name>
        <dbReference type="ChEBI" id="CHEBI:47942"/>
    </cofactor>
</comment>
<reference evidence="6 7" key="1">
    <citation type="journal article" date="2020" name="Int. J. Syst. Evol. Microbiol.">
        <title>Reclassification of Streptomyces castelarensis and Streptomyces sporoclivatus as later heterotypic synonyms of Streptomyces antimycoticus.</title>
        <authorList>
            <person name="Komaki H."/>
            <person name="Tamura T."/>
        </authorList>
    </citation>
    <scope>NUCLEOTIDE SEQUENCE [LARGE SCALE GENOMIC DNA]</scope>
    <source>
        <strain evidence="6 7">NBRC 13459</strain>
    </source>
</reference>
<dbReference type="EMBL" id="BJHW01000002">
    <property type="protein sequence ID" value="GDY58881.1"/>
    <property type="molecule type" value="Genomic_DNA"/>
</dbReference>
<dbReference type="AlphaFoldDB" id="A0A4D4LBE7"/>
<dbReference type="Gene3D" id="3.40.47.10">
    <property type="match status" value="1"/>
</dbReference>
<dbReference type="InterPro" id="IPR016039">
    <property type="entry name" value="Thiolase-like"/>
</dbReference>
<dbReference type="InterPro" id="IPR018201">
    <property type="entry name" value="Ketoacyl_synth_AS"/>
</dbReference>
<dbReference type="InterPro" id="IPR050091">
    <property type="entry name" value="PKS_NRPS_Biosynth_Enz"/>
</dbReference>
<name>A0A4D4LBE7_STRVO</name>
<dbReference type="Pfam" id="PF08990">
    <property type="entry name" value="Docking"/>
    <property type="match status" value="1"/>
</dbReference>
<comment type="caution">
    <text evidence="6">The sequence shown here is derived from an EMBL/GenBank/DDBJ whole genome shotgun (WGS) entry which is preliminary data.</text>
</comment>
<evidence type="ECO:0000256" key="2">
    <source>
        <dbReference type="ARBA" id="ARBA00022679"/>
    </source>
</evidence>
<dbReference type="PROSITE" id="PS00606">
    <property type="entry name" value="KS3_1"/>
    <property type="match status" value="1"/>
</dbReference>
<evidence type="ECO:0000256" key="1">
    <source>
        <dbReference type="ARBA" id="ARBA00001957"/>
    </source>
</evidence>
<evidence type="ECO:0000256" key="3">
    <source>
        <dbReference type="ARBA" id="ARBA00023268"/>
    </source>
</evidence>
<keyword evidence="2" id="KW-0808">Transferase</keyword>
<proteinExistence type="predicted"/>
<dbReference type="Pfam" id="PF00109">
    <property type="entry name" value="ketoacyl-synt"/>
    <property type="match status" value="1"/>
</dbReference>
<organism evidence="6 7">
    <name type="scientific">Streptomyces violaceusniger</name>
    <dbReference type="NCBI Taxonomy" id="68280"/>
    <lineage>
        <taxon>Bacteria</taxon>
        <taxon>Bacillati</taxon>
        <taxon>Actinomycetota</taxon>
        <taxon>Actinomycetes</taxon>
        <taxon>Kitasatosporales</taxon>
        <taxon>Streptomycetaceae</taxon>
        <taxon>Streptomyces</taxon>
        <taxon>Streptomyces violaceusniger group</taxon>
    </lineage>
</organism>
<gene>
    <name evidence="6" type="ORF">SVIO_095040</name>
</gene>
<keyword evidence="7" id="KW-1185">Reference proteome</keyword>
<dbReference type="GO" id="GO:0004312">
    <property type="term" value="F:fatty acid synthase activity"/>
    <property type="evidence" value="ECO:0007669"/>
    <property type="project" value="TreeGrafter"/>
</dbReference>
<evidence type="ECO:0000259" key="5">
    <source>
        <dbReference type="PROSITE" id="PS52004"/>
    </source>
</evidence>
<dbReference type="SMART" id="SM00825">
    <property type="entry name" value="PKS_KS"/>
    <property type="match status" value="1"/>
</dbReference>
<sequence>MANPTDKIVGALRESLKETERLRRVNQQLTAASREPIAIVAMSCRYPGDVRGPEDLWELVTGERDAISGFPGNRGWDLENLYDPDPDRQGTVYATEGGFLHDADQFDPAFFGISPREATVMDPQQRLLLETSWEAFERAGIDPAALRGSKTGVFVGAAYQGYVPDWPHMPEGLEGHLVTGISASIMSGRVAYTLGLEGPAVTIDTACSSSLVALHLACQSLRQGDCSLALAGGAAVMGAPMGLIGFARQRGLAQDGRCKAFAEGPTAWASARASACCCWSASRTRGQAATKCWPSCAARPSTRTAPATASPRPTAVPSSG</sequence>
<dbReference type="InterPro" id="IPR015083">
    <property type="entry name" value="NorB/c/GfsB-D-like_docking"/>
</dbReference>
<dbReference type="SUPFAM" id="SSF53901">
    <property type="entry name" value="Thiolase-like"/>
    <property type="match status" value="1"/>
</dbReference>
<accession>A0A4D4LBE7</accession>
<dbReference type="PANTHER" id="PTHR43775">
    <property type="entry name" value="FATTY ACID SYNTHASE"/>
    <property type="match status" value="1"/>
</dbReference>
<feature type="domain" description="Ketosynthase family 3 (KS3)" evidence="5">
    <location>
        <begin position="34"/>
        <end position="320"/>
    </location>
</feature>
<dbReference type="Proteomes" id="UP000301309">
    <property type="component" value="Unassembled WGS sequence"/>
</dbReference>
<evidence type="ECO:0000256" key="4">
    <source>
        <dbReference type="SAM" id="MobiDB-lite"/>
    </source>
</evidence>